<evidence type="ECO:0000313" key="2">
    <source>
        <dbReference type="EMBL" id="PDV99811.1"/>
    </source>
</evidence>
<dbReference type="Proteomes" id="UP000220922">
    <property type="component" value="Unassembled WGS sequence"/>
</dbReference>
<accession>A0A2H3KQP6</accession>
<keyword evidence="3" id="KW-1185">Reference proteome</keyword>
<dbReference type="AlphaFoldDB" id="A0A2H3KQP6"/>
<dbReference type="Gene3D" id="3.90.550.10">
    <property type="entry name" value="Spore Coat Polysaccharide Biosynthesis Protein SpsA, Chain A"/>
    <property type="match status" value="1"/>
</dbReference>
<evidence type="ECO:0000259" key="1">
    <source>
        <dbReference type="Pfam" id="PF00535"/>
    </source>
</evidence>
<protein>
    <recommendedName>
        <fullName evidence="1">Glycosyltransferase 2-like domain-containing protein</fullName>
    </recommendedName>
</protein>
<proteinExistence type="predicted"/>
<dbReference type="InterPro" id="IPR001173">
    <property type="entry name" value="Glyco_trans_2-like"/>
</dbReference>
<evidence type="ECO:0000313" key="3">
    <source>
        <dbReference type="Proteomes" id="UP000220922"/>
    </source>
</evidence>
<organism evidence="2 3">
    <name type="scientific">Candidatus Chloroploca asiatica</name>
    <dbReference type="NCBI Taxonomy" id="1506545"/>
    <lineage>
        <taxon>Bacteria</taxon>
        <taxon>Bacillati</taxon>
        <taxon>Chloroflexota</taxon>
        <taxon>Chloroflexia</taxon>
        <taxon>Chloroflexales</taxon>
        <taxon>Chloroflexineae</taxon>
        <taxon>Oscillochloridaceae</taxon>
        <taxon>Candidatus Chloroploca</taxon>
    </lineage>
</organism>
<dbReference type="Pfam" id="PF00535">
    <property type="entry name" value="Glycos_transf_2"/>
    <property type="match status" value="1"/>
</dbReference>
<dbReference type="RefSeq" id="WP_097651574.1">
    <property type="nucleotide sequence ID" value="NZ_LYXE01000063.1"/>
</dbReference>
<comment type="caution">
    <text evidence="2">The sequence shown here is derived from an EMBL/GenBank/DDBJ whole genome shotgun (WGS) entry which is preliminary data.</text>
</comment>
<feature type="domain" description="Glycosyltransferase 2-like" evidence="1">
    <location>
        <begin position="9"/>
        <end position="59"/>
    </location>
</feature>
<sequence length="65" mass="7138">MPDAMPQLSIIIVNWNTRSLLHALLTTLVPHLQQDQAEIIVVDNASDDGSGAMVAAGFQKKRHLF</sequence>
<reference evidence="2 3" key="1">
    <citation type="submission" date="2016-05" db="EMBL/GenBank/DDBJ databases">
        <authorList>
            <person name="Lavstsen T."/>
            <person name="Jespersen J.S."/>
        </authorList>
    </citation>
    <scope>NUCLEOTIDE SEQUENCE [LARGE SCALE GENOMIC DNA]</scope>
    <source>
        <strain evidence="2 3">B7-9</strain>
    </source>
</reference>
<dbReference type="InterPro" id="IPR029044">
    <property type="entry name" value="Nucleotide-diphossugar_trans"/>
</dbReference>
<dbReference type="EMBL" id="LYXE01000063">
    <property type="protein sequence ID" value="PDV99811.1"/>
    <property type="molecule type" value="Genomic_DNA"/>
</dbReference>
<dbReference type="OrthoDB" id="9813495at2"/>
<name>A0A2H3KQP6_9CHLR</name>
<gene>
    <name evidence="2" type="ORF">A9Q02_00950</name>
</gene>
<dbReference type="SUPFAM" id="SSF53448">
    <property type="entry name" value="Nucleotide-diphospho-sugar transferases"/>
    <property type="match status" value="1"/>
</dbReference>